<comment type="caution">
    <text evidence="2">The sequence shown here is derived from an EMBL/GenBank/DDBJ whole genome shotgun (WGS) entry which is preliminary data.</text>
</comment>
<organism evidence="2 3">
    <name type="scientific">Trypanosoma congolense (strain IL3000)</name>
    <dbReference type="NCBI Taxonomy" id="1068625"/>
    <lineage>
        <taxon>Eukaryota</taxon>
        <taxon>Discoba</taxon>
        <taxon>Euglenozoa</taxon>
        <taxon>Kinetoplastea</taxon>
        <taxon>Metakinetoplastina</taxon>
        <taxon>Trypanosomatida</taxon>
        <taxon>Trypanosomatidae</taxon>
        <taxon>Trypanosoma</taxon>
        <taxon>Nannomonas</taxon>
    </lineage>
</organism>
<reference evidence="2 3" key="2">
    <citation type="journal article" date="2012" name="Proc. Natl. Acad. Sci. U.S.A.">
        <title>Antigenic diversity is generated by distinct evolutionary mechanisms in African trypanosome species.</title>
        <authorList>
            <person name="Jackson A.P."/>
            <person name="Berry A."/>
            <person name="Aslett M."/>
            <person name="Allison H.C."/>
            <person name="Burton P."/>
            <person name="Vavrova-Anderson J."/>
            <person name="Brown R."/>
            <person name="Browne H."/>
            <person name="Corton N."/>
            <person name="Hauser H."/>
            <person name="Gamble J."/>
            <person name="Gilderthorp R."/>
            <person name="Marcello L."/>
            <person name="McQuillan J."/>
            <person name="Otto T.D."/>
            <person name="Quail M.A."/>
            <person name="Sanders M.J."/>
            <person name="van Tonder A."/>
            <person name="Ginger M.L."/>
            <person name="Field M.C."/>
            <person name="Barry J.D."/>
            <person name="Hertz-Fowler C."/>
            <person name="Berriman M."/>
        </authorList>
    </citation>
    <scope>NUCLEOTIDE SEQUENCE [LARGE SCALE GENOMIC DNA]</scope>
    <source>
        <strain evidence="2 3">IL3000</strain>
    </source>
</reference>
<gene>
    <name evidence="2" type="ORF">TCIL3000_0_23460</name>
</gene>
<evidence type="ECO:0000256" key="1">
    <source>
        <dbReference type="SAM" id="Phobius"/>
    </source>
</evidence>
<feature type="transmembrane region" description="Helical" evidence="1">
    <location>
        <begin position="187"/>
        <end position="207"/>
    </location>
</feature>
<evidence type="ECO:0000313" key="3">
    <source>
        <dbReference type="Proteomes" id="UP000000702"/>
    </source>
</evidence>
<dbReference type="Proteomes" id="UP000000702">
    <property type="component" value="Unassembled WGS sequence"/>
</dbReference>
<dbReference type="VEuPathDB" id="TriTrypDB:TcIL3000_0_23460"/>
<keyword evidence="1" id="KW-0812">Transmembrane</keyword>
<keyword evidence="3" id="KW-1185">Reference proteome</keyword>
<keyword evidence="1" id="KW-0472">Membrane</keyword>
<name>F9WJM6_TRYCI</name>
<protein>
    <submittedName>
        <fullName evidence="2">WGS project CAEQ00000000 data, annotated contig 930</fullName>
    </submittedName>
</protein>
<keyword evidence="1" id="KW-1133">Transmembrane helix</keyword>
<dbReference type="AlphaFoldDB" id="F9WJM6"/>
<sequence>MRWGLHYRGASHSRTLWSGVKTALEFGKERCVPQRIQWKTDLPRELQRNWECLGVAWKERRFGAAEGITSSMTYVALLWAFLKGFREQGALHHMAQETPDAALRGALGTPYPNGKRSWKIWVNEAMGTREETTNWGSAVEACISCSPWLGLRAAKTGGSSAHGKNASRIFRQDITARVSLVFNFFNFLPGVFAMTSLFCFLLGAIVLRVHFTKTAPPQDRTGTLDLWYKCPPRPRCFLHRLSPDARGSLKSEAWLARTKVARVESVTWLLLCIGM</sequence>
<dbReference type="EMBL" id="CAEQ01002747">
    <property type="protein sequence ID" value="CCD17532.1"/>
    <property type="molecule type" value="Genomic_DNA"/>
</dbReference>
<reference evidence="3" key="1">
    <citation type="submission" date="2011-07" db="EMBL/GenBank/DDBJ databases">
        <title>Divergent evolution of antigenic variation in African trypanosomes.</title>
        <authorList>
            <person name="Jackson A.P."/>
            <person name="Berry A."/>
            <person name="Allison H.C."/>
            <person name="Burton P."/>
            <person name="Anderson J."/>
            <person name="Aslett M."/>
            <person name="Brown R."/>
            <person name="Corton N."/>
            <person name="Harris D."/>
            <person name="Hauser H."/>
            <person name="Gamble J."/>
            <person name="Gilderthorp R."/>
            <person name="McQuillan J."/>
            <person name="Quail M.A."/>
            <person name="Sanders M."/>
            <person name="Van Tonder A."/>
            <person name="Ginger M.L."/>
            <person name="Donelson J.E."/>
            <person name="Field M.C."/>
            <person name="Barry J.D."/>
            <person name="Berriman M."/>
            <person name="Hertz-Fowler C."/>
        </authorList>
    </citation>
    <scope>NUCLEOTIDE SEQUENCE [LARGE SCALE GENOMIC DNA]</scope>
    <source>
        <strain evidence="3">IL3000</strain>
    </source>
</reference>
<evidence type="ECO:0000313" key="2">
    <source>
        <dbReference type="EMBL" id="CCD17532.1"/>
    </source>
</evidence>
<proteinExistence type="predicted"/>
<accession>F9WJM6</accession>